<keyword evidence="1" id="KW-0472">Membrane</keyword>
<dbReference type="AlphaFoldDB" id="A0A5N8VWW6"/>
<keyword evidence="1" id="KW-1133">Transmembrane helix</keyword>
<protein>
    <submittedName>
        <fullName evidence="2">DUF1304 domain-containing protein</fullName>
    </submittedName>
</protein>
<evidence type="ECO:0000313" key="3">
    <source>
        <dbReference type="Proteomes" id="UP000326979"/>
    </source>
</evidence>
<gene>
    <name evidence="2" type="ORF">FNH04_00015</name>
</gene>
<reference evidence="2 3" key="1">
    <citation type="submission" date="2019-07" db="EMBL/GenBank/DDBJ databases">
        <title>New species of Amycolatopsis and Streptomyces.</title>
        <authorList>
            <person name="Duangmal K."/>
            <person name="Teo W.F.A."/>
            <person name="Lipun K."/>
        </authorList>
    </citation>
    <scope>NUCLEOTIDE SEQUENCE [LARGE SCALE GENOMIC DNA]</scope>
    <source>
        <strain evidence="2 3">TISTR 2346</strain>
    </source>
</reference>
<dbReference type="InterPro" id="IPR009732">
    <property type="entry name" value="DUF1304"/>
</dbReference>
<keyword evidence="3" id="KW-1185">Reference proteome</keyword>
<accession>A0A5N8VWW6</accession>
<feature type="transmembrane region" description="Helical" evidence="1">
    <location>
        <begin position="83"/>
        <end position="100"/>
    </location>
</feature>
<feature type="transmembrane region" description="Helical" evidence="1">
    <location>
        <begin position="6"/>
        <end position="28"/>
    </location>
</feature>
<name>A0A5N8VWW6_9ACTN</name>
<organism evidence="2 3">
    <name type="scientific">Streptomyces phyllanthi</name>
    <dbReference type="NCBI Taxonomy" id="1803180"/>
    <lineage>
        <taxon>Bacteria</taxon>
        <taxon>Bacillati</taxon>
        <taxon>Actinomycetota</taxon>
        <taxon>Actinomycetes</taxon>
        <taxon>Kitasatosporales</taxon>
        <taxon>Streptomycetaceae</taxon>
        <taxon>Streptomyces</taxon>
    </lineage>
</organism>
<evidence type="ECO:0000313" key="2">
    <source>
        <dbReference type="EMBL" id="MPY38405.1"/>
    </source>
</evidence>
<keyword evidence="1" id="KW-0812">Transmembrane</keyword>
<dbReference type="EMBL" id="VJZE01000001">
    <property type="protein sequence ID" value="MPY38405.1"/>
    <property type="molecule type" value="Genomic_DNA"/>
</dbReference>
<evidence type="ECO:0000256" key="1">
    <source>
        <dbReference type="SAM" id="Phobius"/>
    </source>
</evidence>
<sequence length="135" mass="14159">MNAVTQLFAGLAAAIHVLVFVWETIVFDRPSVHQGIFHIPSEDVPAVKLWSFCQGFYNLFLGLGTVIGLIALHSGNETVGRTLVFYTCAYMVLAGVTLAVSDRMGLGRAKGSGVGGTVAQISPPLIALVAAAVSL</sequence>
<dbReference type="RefSeq" id="WP_322722105.1">
    <property type="nucleotide sequence ID" value="NZ_BAABEQ010000021.1"/>
</dbReference>
<comment type="caution">
    <text evidence="2">The sequence shown here is derived from an EMBL/GenBank/DDBJ whole genome shotgun (WGS) entry which is preliminary data.</text>
</comment>
<dbReference type="Pfam" id="PF06993">
    <property type="entry name" value="DUF1304"/>
    <property type="match status" value="1"/>
</dbReference>
<proteinExistence type="predicted"/>
<dbReference type="Proteomes" id="UP000326979">
    <property type="component" value="Unassembled WGS sequence"/>
</dbReference>
<feature type="transmembrane region" description="Helical" evidence="1">
    <location>
        <begin position="49"/>
        <end position="71"/>
    </location>
</feature>